<dbReference type="Proteomes" id="UP001596142">
    <property type="component" value="Unassembled WGS sequence"/>
</dbReference>
<dbReference type="InterPro" id="IPR009061">
    <property type="entry name" value="DNA-bd_dom_put_sf"/>
</dbReference>
<sequence length="186" mass="22386">MSKNENLGEDNVGENINNIELTVKEVSNIIEETPNVIRNWMKELKPYIPLKKNASGYNVFDREALEKIKLIKQLHREQNYSIRQIEHYFATGGEAYKPTPEKGTDEILADDLKDIKKELSMLREEQHNQKDFNQELLKRLDHQQEYIDRRLEERHQKLDQFITEFREVKRLEAAASEEKKWWKFWK</sequence>
<organism evidence="3 4">
    <name type="scientific">Thalassorhabdus alkalitolerans</name>
    <dbReference type="NCBI Taxonomy" id="2282697"/>
    <lineage>
        <taxon>Bacteria</taxon>
        <taxon>Bacillati</taxon>
        <taxon>Bacillota</taxon>
        <taxon>Bacilli</taxon>
        <taxon>Bacillales</taxon>
        <taxon>Bacillaceae</taxon>
        <taxon>Thalassorhabdus</taxon>
    </lineage>
</organism>
<feature type="domain" description="DUF3967" evidence="1">
    <location>
        <begin position="150"/>
        <end position="185"/>
    </location>
</feature>
<evidence type="ECO:0000313" key="3">
    <source>
        <dbReference type="EMBL" id="MFC5714410.1"/>
    </source>
</evidence>
<gene>
    <name evidence="3" type="ORF">ACFPU1_16815</name>
</gene>
<dbReference type="RefSeq" id="WP_385943107.1">
    <property type="nucleotide sequence ID" value="NZ_JBHSOZ010000016.1"/>
</dbReference>
<evidence type="ECO:0000259" key="1">
    <source>
        <dbReference type="Pfam" id="PF13152"/>
    </source>
</evidence>
<dbReference type="Pfam" id="PF13411">
    <property type="entry name" value="MerR_1"/>
    <property type="match status" value="1"/>
</dbReference>
<evidence type="ECO:0000259" key="2">
    <source>
        <dbReference type="Pfam" id="PF13411"/>
    </source>
</evidence>
<feature type="domain" description="HTH merR-type" evidence="2">
    <location>
        <begin position="22"/>
        <end position="89"/>
    </location>
</feature>
<reference evidence="4" key="1">
    <citation type="journal article" date="2019" name="Int. J. Syst. Evol. Microbiol.">
        <title>The Global Catalogue of Microorganisms (GCM) 10K type strain sequencing project: providing services to taxonomists for standard genome sequencing and annotation.</title>
        <authorList>
            <consortium name="The Broad Institute Genomics Platform"/>
            <consortium name="The Broad Institute Genome Sequencing Center for Infectious Disease"/>
            <person name="Wu L."/>
            <person name="Ma J."/>
        </authorList>
    </citation>
    <scope>NUCLEOTIDE SEQUENCE [LARGE SCALE GENOMIC DNA]</scope>
    <source>
        <strain evidence="4">CECT 7184</strain>
    </source>
</reference>
<dbReference type="Gene3D" id="1.10.1660.10">
    <property type="match status" value="1"/>
</dbReference>
<evidence type="ECO:0000313" key="4">
    <source>
        <dbReference type="Proteomes" id="UP001596142"/>
    </source>
</evidence>
<dbReference type="EMBL" id="JBHSOZ010000016">
    <property type="protein sequence ID" value="MFC5714410.1"/>
    <property type="molecule type" value="Genomic_DNA"/>
</dbReference>
<dbReference type="Pfam" id="PF13152">
    <property type="entry name" value="DUF3967"/>
    <property type="match status" value="1"/>
</dbReference>
<accession>A0ABW0YSQ9</accession>
<dbReference type="InterPro" id="IPR000551">
    <property type="entry name" value="MerR-type_HTH_dom"/>
</dbReference>
<dbReference type="InterPro" id="IPR025052">
    <property type="entry name" value="DUF3967"/>
</dbReference>
<proteinExistence type="predicted"/>
<comment type="caution">
    <text evidence="3">The sequence shown here is derived from an EMBL/GenBank/DDBJ whole genome shotgun (WGS) entry which is preliminary data.</text>
</comment>
<keyword evidence="4" id="KW-1185">Reference proteome</keyword>
<protein>
    <submittedName>
        <fullName evidence="3">MerR family transcriptional regulator</fullName>
    </submittedName>
</protein>
<dbReference type="SUPFAM" id="SSF46955">
    <property type="entry name" value="Putative DNA-binding domain"/>
    <property type="match status" value="1"/>
</dbReference>
<name>A0ABW0YSQ9_9BACI</name>